<dbReference type="PROSITE" id="PS50818">
    <property type="entry name" value="INTEIN_C_TER"/>
    <property type="match status" value="1"/>
</dbReference>
<keyword evidence="5" id="KW-0068">Autocatalytic cleavage</keyword>
<proteinExistence type="predicted"/>
<dbReference type="GO" id="GO:0032259">
    <property type="term" value="P:methylation"/>
    <property type="evidence" value="ECO:0007669"/>
    <property type="project" value="UniProtKB-KW"/>
</dbReference>
<reference evidence="9 10" key="1">
    <citation type="submission" date="2016-07" db="EMBL/GenBank/DDBJ databases">
        <authorList>
            <person name="Modlin R.L."/>
            <person name="Cheng L.S."/>
            <person name="Marinelli L.J."/>
            <person name="Grosset N."/>
            <person name="Gautier M."/>
            <person name="Fitz-Gibbon S."/>
            <person name="Pellegrini M."/>
            <person name="Bowman C.A."/>
            <person name="Russell D.A."/>
            <person name="Jacobs-Sera D."/>
            <person name="Hatfull G.F."/>
        </authorList>
    </citation>
    <scope>NUCLEOTIDE SEQUENCE [LARGE SCALE GENOMIC DNA]</scope>
</reference>
<dbReference type="GO" id="GO:0044027">
    <property type="term" value="P:negative regulation of gene expression via chromosomal CpG island methylation"/>
    <property type="evidence" value="ECO:0007669"/>
    <property type="project" value="TreeGrafter"/>
</dbReference>
<dbReference type="RefSeq" id="YP_009596853.1">
    <property type="nucleotide sequence ID" value="NC_041891.1"/>
</dbReference>
<evidence type="ECO:0000256" key="3">
    <source>
        <dbReference type="ARBA" id="ARBA00022679"/>
    </source>
</evidence>
<keyword evidence="10" id="KW-1185">Reference proteome</keyword>
<dbReference type="GO" id="GO:0003677">
    <property type="term" value="F:DNA binding"/>
    <property type="evidence" value="ECO:0007669"/>
    <property type="project" value="TreeGrafter"/>
</dbReference>
<gene>
    <name evidence="9" type="primary">50</name>
    <name evidence="9" type="ORF">B22_50</name>
</gene>
<protein>
    <recommendedName>
        <fullName evidence="1">DNA (cytosine-5-)-methyltransferase</fullName>
        <ecNumber evidence="1">2.1.1.37</ecNumber>
    </recommendedName>
</protein>
<dbReference type="InterPro" id="IPR050390">
    <property type="entry name" value="C5-Methyltransferase"/>
</dbReference>
<dbReference type="Pfam" id="PF00145">
    <property type="entry name" value="DNA_methylase"/>
    <property type="match status" value="1"/>
</dbReference>
<dbReference type="KEGG" id="vg:40072453"/>
<dbReference type="GO" id="GO:0016539">
    <property type="term" value="P:intein-mediated protein splicing"/>
    <property type="evidence" value="ECO:0007669"/>
    <property type="project" value="InterPro"/>
</dbReference>
<dbReference type="InterPro" id="IPR001525">
    <property type="entry name" value="C5_MeTfrase"/>
</dbReference>
<evidence type="ECO:0000256" key="1">
    <source>
        <dbReference type="ARBA" id="ARBA00011975"/>
    </source>
</evidence>
<evidence type="ECO:0000313" key="10">
    <source>
        <dbReference type="Proteomes" id="UP000221125"/>
    </source>
</evidence>
<dbReference type="InterPro" id="IPR004042">
    <property type="entry name" value="Intein_endonuc_central"/>
</dbReference>
<dbReference type="InterPro" id="IPR030934">
    <property type="entry name" value="Intein_C"/>
</dbReference>
<dbReference type="PANTHER" id="PTHR10629:SF52">
    <property type="entry name" value="DNA (CYTOSINE-5)-METHYLTRANSFERASE 1"/>
    <property type="match status" value="1"/>
</dbReference>
<evidence type="ECO:0000259" key="8">
    <source>
        <dbReference type="PROSITE" id="PS50819"/>
    </source>
</evidence>
<keyword evidence="6" id="KW-0651">Protein splicing</keyword>
<dbReference type="PRINTS" id="PR00379">
    <property type="entry name" value="INTEIN"/>
</dbReference>
<keyword evidence="4" id="KW-0949">S-adenosyl-L-methionine</keyword>
<keyword evidence="3" id="KW-0808">Transferase</keyword>
<dbReference type="EMBL" id="KX620750">
    <property type="protein sequence ID" value="AOT24401.1"/>
    <property type="molecule type" value="Genomic_DNA"/>
</dbReference>
<dbReference type="Pfam" id="PF13403">
    <property type="entry name" value="Hint_2"/>
    <property type="match status" value="1"/>
</dbReference>
<dbReference type="Gene3D" id="3.40.50.150">
    <property type="entry name" value="Vaccinia Virus protein VP39"/>
    <property type="match status" value="2"/>
</dbReference>
<dbReference type="Gene3D" id="2.170.16.10">
    <property type="entry name" value="Hedgehog/Intein (Hint) domain"/>
    <property type="match status" value="1"/>
</dbReference>
<feature type="domain" description="DOD-type homing endonuclease" evidence="8">
    <location>
        <begin position="192"/>
        <end position="315"/>
    </location>
</feature>
<dbReference type="InterPro" id="IPR028992">
    <property type="entry name" value="Hedgehog/Intein_dom"/>
</dbReference>
<dbReference type="CDD" id="cd00081">
    <property type="entry name" value="Hint"/>
    <property type="match status" value="1"/>
</dbReference>
<dbReference type="InterPro" id="IPR036844">
    <property type="entry name" value="Hint_dom_sf"/>
</dbReference>
<dbReference type="NCBIfam" id="TIGR01443">
    <property type="entry name" value="intein_Cterm"/>
    <property type="match status" value="1"/>
</dbReference>
<dbReference type="InterPro" id="IPR006142">
    <property type="entry name" value="INTEIN"/>
</dbReference>
<dbReference type="GO" id="GO:0004519">
    <property type="term" value="F:endonuclease activity"/>
    <property type="evidence" value="ECO:0007669"/>
    <property type="project" value="InterPro"/>
</dbReference>
<feature type="region of interest" description="Disordered" evidence="7">
    <location>
        <begin position="531"/>
        <end position="572"/>
    </location>
</feature>
<dbReference type="Proteomes" id="UP000221125">
    <property type="component" value="Segment"/>
</dbReference>
<dbReference type="OrthoDB" id="8328at10239"/>
<dbReference type="PROSITE" id="PS50819">
    <property type="entry name" value="INTEIN_ENDONUCLEASE"/>
    <property type="match status" value="1"/>
</dbReference>
<name>A0A1D8ETM2_9CAUD</name>
<evidence type="ECO:0000256" key="5">
    <source>
        <dbReference type="ARBA" id="ARBA00022813"/>
    </source>
</evidence>
<dbReference type="SUPFAM" id="SSF51294">
    <property type="entry name" value="Hedgehog/intein (Hint) domain"/>
    <property type="match status" value="1"/>
</dbReference>
<dbReference type="SUPFAM" id="SSF53335">
    <property type="entry name" value="S-adenosyl-L-methionine-dependent methyltransferases"/>
    <property type="match status" value="2"/>
</dbReference>
<evidence type="ECO:0000256" key="2">
    <source>
        <dbReference type="ARBA" id="ARBA00022603"/>
    </source>
</evidence>
<accession>A0A1D8ETM2</accession>
<keyword evidence="2 9" id="KW-0489">Methyltransferase</keyword>
<dbReference type="EC" id="2.1.1.37" evidence="1"/>
<dbReference type="GO" id="GO:0003886">
    <property type="term" value="F:DNA (cytosine-5-)-methyltransferase activity"/>
    <property type="evidence" value="ECO:0007669"/>
    <property type="project" value="UniProtKB-EC"/>
</dbReference>
<dbReference type="InterPro" id="IPR027434">
    <property type="entry name" value="Homing_endonucl"/>
</dbReference>
<evidence type="ECO:0000256" key="4">
    <source>
        <dbReference type="ARBA" id="ARBA00022691"/>
    </source>
</evidence>
<dbReference type="GeneID" id="40072453"/>
<evidence type="ECO:0000313" key="9">
    <source>
        <dbReference type="EMBL" id="AOT24401.1"/>
    </source>
</evidence>
<dbReference type="PANTHER" id="PTHR10629">
    <property type="entry name" value="CYTOSINE-SPECIFIC METHYLTRANSFERASE"/>
    <property type="match status" value="1"/>
</dbReference>
<evidence type="ECO:0000256" key="6">
    <source>
        <dbReference type="ARBA" id="ARBA00023000"/>
    </source>
</evidence>
<dbReference type="InterPro" id="IPR029063">
    <property type="entry name" value="SAM-dependent_MTases_sf"/>
</dbReference>
<dbReference type="SUPFAM" id="SSF55608">
    <property type="entry name" value="Homing endonucleases"/>
    <property type="match status" value="1"/>
</dbReference>
<dbReference type="REBASE" id="615314">
    <property type="entry name" value="M.PphB22ORF50P"/>
</dbReference>
<organism evidence="9 10">
    <name type="scientific">Propionibacterium phage B22</name>
    <dbReference type="NCBI Taxonomy" id="1897532"/>
    <lineage>
        <taxon>Viruses</taxon>
        <taxon>Duplodnaviria</taxon>
        <taxon>Heunggongvirae</taxon>
        <taxon>Uroviricota</taxon>
        <taxon>Caudoviricetes</taxon>
        <taxon>Doucettevirus</taxon>
        <taxon>Doucettevirus B22</taxon>
    </lineage>
</organism>
<sequence>MSTPTIGSLFSGYGGLDMGVQSVTGGRVSWVSDVEPGPCTILDTHHPDIPNLGDVTAIDWKAVEPVDVICGGSPCFVAGTSVLTHDGLRPIEDVQVGDLVWTHAARWQRVTHTMRRTSETVQFRSGSYCTPEHRLWLRAPQRRWNNTIHHYRRHLDAPEWVEAKDAHNLFAASPVSVTHEGVSKPDTLTWWQIGRFVADGYVNKQVNVYIRKGKESDADNFPGWTHHQQKTALCLTMPKSAAERDWLTEHFGKLAHGKTIPAFLLAETEENRRAFLDGYWSGDGWKPEGRKFTESTSVSACLTTGIELLAKSLGYTCTVSQYQVAPTTVIEGRTVNQRQWWMVRATPDDGRFTETDADWHWFKLRRAPKAGEVTTVYDLTVERDHSFIAAGIVVHNCQDLSMAGRRAGMRPGTRSGLWESMMTAITTIRPRLVVWENVRGALSADAFTLCDLESESRHLGDRPAGPSLRALGRVLGDLANIGYDAGWCCLRASDVGAPHRRERVFVVAHPQGQPWGSGDGEYGVAANADGATIGQQSPESPREETGPYPGDRPGHHGRERPAEEWRETSNPEASLTLLPTPIAERPDGHKSAAFTAGHTTFRDVIDRNRWGEFAPAIARWESTLGRPAPEPSEPGREGRRLSARFVEWMMGLPDGWVTDVDISRTAQLRALGNGVVPQQAAAALKTLLMEADTSQVMVA</sequence>
<feature type="compositionally biased region" description="Basic and acidic residues" evidence="7">
    <location>
        <begin position="552"/>
        <end position="569"/>
    </location>
</feature>
<evidence type="ECO:0000256" key="7">
    <source>
        <dbReference type="SAM" id="MobiDB-lite"/>
    </source>
</evidence>
<dbReference type="Gene3D" id="3.10.28.10">
    <property type="entry name" value="Homing endonucleases"/>
    <property type="match status" value="1"/>
</dbReference>